<dbReference type="InterPro" id="IPR036010">
    <property type="entry name" value="2Fe-2S_ferredoxin-like_sf"/>
</dbReference>
<comment type="caution">
    <text evidence="2">The sequence shown here is derived from an EMBL/GenBank/DDBJ whole genome shotgun (WGS) entry which is preliminary data.</text>
</comment>
<dbReference type="EMBL" id="BAAAGS010000005">
    <property type="protein sequence ID" value="GAA0514216.1"/>
    <property type="molecule type" value="Genomic_DNA"/>
</dbReference>
<evidence type="ECO:0000313" key="2">
    <source>
        <dbReference type="EMBL" id="GAA0514216.1"/>
    </source>
</evidence>
<evidence type="ECO:0000256" key="1">
    <source>
        <dbReference type="ARBA" id="ARBA00023002"/>
    </source>
</evidence>
<protein>
    <submittedName>
        <fullName evidence="2">(2Fe-2S)-binding protein</fullName>
    </submittedName>
</protein>
<dbReference type="Pfam" id="PF13510">
    <property type="entry name" value="Fer2_4"/>
    <property type="match status" value="1"/>
</dbReference>
<dbReference type="Proteomes" id="UP001500729">
    <property type="component" value="Unassembled WGS sequence"/>
</dbReference>
<proteinExistence type="predicted"/>
<keyword evidence="3" id="KW-1185">Reference proteome</keyword>
<accession>A0ABN1C8U7</accession>
<dbReference type="Gene3D" id="3.10.20.440">
    <property type="entry name" value="2Fe-2S iron-sulphur cluster binding domain, sarcosine oxidase, alpha subunit, N-terminal domain"/>
    <property type="match status" value="1"/>
</dbReference>
<keyword evidence="1" id="KW-0560">Oxidoreductase</keyword>
<dbReference type="SUPFAM" id="SSF54292">
    <property type="entry name" value="2Fe-2S ferredoxin-like"/>
    <property type="match status" value="1"/>
</dbReference>
<sequence length="85" mass="9158">MNVFVDGARVRARPGQTVAGLLLSRGQVSWRSTRRGGRPRGVFCGIGVCFDCLVVVNGVADVRACQRVLEDGDEVRTQRGAELPS</sequence>
<dbReference type="InterPro" id="IPR042204">
    <property type="entry name" value="2Fe-2S-bd_N"/>
</dbReference>
<gene>
    <name evidence="2" type="ORF">GCM10009533_11430</name>
</gene>
<dbReference type="RefSeq" id="WP_009945563.1">
    <property type="nucleotide sequence ID" value="NZ_BAAAGS010000005.1"/>
</dbReference>
<organism evidence="2 3">
    <name type="scientific">Saccharopolyspora erythraea</name>
    <name type="common">Streptomyces erythraeus</name>
    <dbReference type="NCBI Taxonomy" id="1836"/>
    <lineage>
        <taxon>Bacteria</taxon>
        <taxon>Bacillati</taxon>
        <taxon>Actinomycetota</taxon>
        <taxon>Actinomycetes</taxon>
        <taxon>Pseudonocardiales</taxon>
        <taxon>Pseudonocardiaceae</taxon>
        <taxon>Saccharopolyspora</taxon>
    </lineage>
</organism>
<evidence type="ECO:0000313" key="3">
    <source>
        <dbReference type="Proteomes" id="UP001500729"/>
    </source>
</evidence>
<reference evidence="2 3" key="1">
    <citation type="journal article" date="2019" name="Int. J. Syst. Evol. Microbiol.">
        <title>The Global Catalogue of Microorganisms (GCM) 10K type strain sequencing project: providing services to taxonomists for standard genome sequencing and annotation.</title>
        <authorList>
            <consortium name="The Broad Institute Genomics Platform"/>
            <consortium name="The Broad Institute Genome Sequencing Center for Infectious Disease"/>
            <person name="Wu L."/>
            <person name="Ma J."/>
        </authorList>
    </citation>
    <scope>NUCLEOTIDE SEQUENCE [LARGE SCALE GENOMIC DNA]</scope>
    <source>
        <strain evidence="2 3">JCM 10303</strain>
    </source>
</reference>
<name>A0ABN1C8U7_SACER</name>